<organism evidence="1 2">
    <name type="scientific">Celeribacter baekdonensis</name>
    <dbReference type="NCBI Taxonomy" id="875171"/>
    <lineage>
        <taxon>Bacteria</taxon>
        <taxon>Pseudomonadati</taxon>
        <taxon>Pseudomonadota</taxon>
        <taxon>Alphaproteobacteria</taxon>
        <taxon>Rhodobacterales</taxon>
        <taxon>Roseobacteraceae</taxon>
        <taxon>Celeribacter</taxon>
    </lineage>
</organism>
<dbReference type="AlphaFoldDB" id="A0A2R4M128"/>
<accession>A0A2R4M128</accession>
<proteinExistence type="predicted"/>
<dbReference type="EMBL" id="CP028475">
    <property type="protein sequence ID" value="AVW90900.1"/>
    <property type="molecule type" value="Genomic_DNA"/>
</dbReference>
<dbReference type="Proteomes" id="UP000241447">
    <property type="component" value="Chromosome"/>
</dbReference>
<evidence type="ECO:0000313" key="2">
    <source>
        <dbReference type="Proteomes" id="UP000241447"/>
    </source>
</evidence>
<name>A0A2R4M128_9RHOB</name>
<dbReference type="OrthoDB" id="7605001at2"/>
<evidence type="ECO:0000313" key="1">
    <source>
        <dbReference type="EMBL" id="AVW90900.1"/>
    </source>
</evidence>
<gene>
    <name evidence="1" type="ORF">DA792_07210</name>
</gene>
<sequence>MAQEASDKLGVPVTIDVMRPLQAFDAGGRARAMAQIVEAMAMAKEAGVDLDKAAQIVNFAPEGGTM</sequence>
<dbReference type="KEGG" id="cbak:DA792_07210"/>
<protein>
    <submittedName>
        <fullName evidence="1">Uncharacterized protein</fullName>
    </submittedName>
</protein>
<reference evidence="1 2" key="1">
    <citation type="submission" date="2018-03" db="EMBL/GenBank/DDBJ databases">
        <title>The Complete Genome of Celeribacter baekdonensis strain LH4, a Thiosulfate-Oxidizing Alphaproteobacterium Isolated from Gulf of Mexico Continental Slope Sediments.</title>
        <authorList>
            <person name="Flood B.E."/>
            <person name="Bailey J.V."/>
            <person name="Leprich D."/>
        </authorList>
    </citation>
    <scope>NUCLEOTIDE SEQUENCE [LARGE SCALE GENOMIC DNA]</scope>
    <source>
        <strain evidence="1 2">LH4</strain>
    </source>
</reference>